<proteinExistence type="predicted"/>
<dbReference type="RefSeq" id="WP_103237573.1">
    <property type="nucleotide sequence ID" value="NZ_JANJZD010000008.1"/>
</dbReference>
<keyword evidence="6" id="KW-1185">Reference proteome</keyword>
<evidence type="ECO:0000313" key="5">
    <source>
        <dbReference type="EMBL" id="SOY27443.1"/>
    </source>
</evidence>
<evidence type="ECO:0000313" key="6">
    <source>
        <dbReference type="Proteomes" id="UP000236311"/>
    </source>
</evidence>
<keyword evidence="1" id="KW-0805">Transcription regulation</keyword>
<accession>A0A2K4ZAG4</accession>
<dbReference type="Proteomes" id="UP000236311">
    <property type="component" value="Unassembled WGS sequence"/>
</dbReference>
<dbReference type="SUPFAM" id="SSF46785">
    <property type="entry name" value="Winged helix' DNA-binding domain"/>
    <property type="match status" value="1"/>
</dbReference>
<organism evidence="5 6">
    <name type="scientific">Acetatifactor muris</name>
    <dbReference type="NCBI Taxonomy" id="879566"/>
    <lineage>
        <taxon>Bacteria</taxon>
        <taxon>Bacillati</taxon>
        <taxon>Bacillota</taxon>
        <taxon>Clostridia</taxon>
        <taxon>Lachnospirales</taxon>
        <taxon>Lachnospiraceae</taxon>
        <taxon>Acetatifactor</taxon>
    </lineage>
</organism>
<dbReference type="Gene3D" id="1.10.10.10">
    <property type="entry name" value="Winged helix-like DNA-binding domain superfamily/Winged helix DNA-binding domain"/>
    <property type="match status" value="1"/>
</dbReference>
<dbReference type="CDD" id="cd07377">
    <property type="entry name" value="WHTH_GntR"/>
    <property type="match status" value="1"/>
</dbReference>
<dbReference type="InterPro" id="IPR036390">
    <property type="entry name" value="WH_DNA-bd_sf"/>
</dbReference>
<dbReference type="AlphaFoldDB" id="A0A2K4ZAG4"/>
<dbReference type="InterPro" id="IPR036388">
    <property type="entry name" value="WH-like_DNA-bd_sf"/>
</dbReference>
<dbReference type="PANTHER" id="PTHR38445:SF9">
    <property type="entry name" value="HTH-TYPE TRANSCRIPTIONAL REPRESSOR YTRA"/>
    <property type="match status" value="1"/>
</dbReference>
<feature type="domain" description="HTH gntR-type" evidence="4">
    <location>
        <begin position="10"/>
        <end position="78"/>
    </location>
</feature>
<evidence type="ECO:0000256" key="3">
    <source>
        <dbReference type="ARBA" id="ARBA00023163"/>
    </source>
</evidence>
<evidence type="ECO:0000259" key="4">
    <source>
        <dbReference type="PROSITE" id="PS50949"/>
    </source>
</evidence>
<dbReference type="InterPro" id="IPR000524">
    <property type="entry name" value="Tscrpt_reg_HTH_GntR"/>
</dbReference>
<dbReference type="GO" id="GO:0003700">
    <property type="term" value="F:DNA-binding transcription factor activity"/>
    <property type="evidence" value="ECO:0007669"/>
    <property type="project" value="InterPro"/>
</dbReference>
<gene>
    <name evidence="5" type="primary">ytrA_1</name>
    <name evidence="5" type="ORF">AMURIS_00147</name>
</gene>
<dbReference type="OrthoDB" id="9801546at2"/>
<keyword evidence="2" id="KW-0238">DNA-binding</keyword>
<dbReference type="PANTHER" id="PTHR38445">
    <property type="entry name" value="HTH-TYPE TRANSCRIPTIONAL REPRESSOR YTRA"/>
    <property type="match status" value="1"/>
</dbReference>
<dbReference type="Pfam" id="PF00392">
    <property type="entry name" value="GntR"/>
    <property type="match status" value="1"/>
</dbReference>
<sequence length="123" mass="14144">MILLDYRDKRPIYEQVVEKLERLIVSGGLEPLTKMPSVRSLAMELSVNPNTVQRAYAQLEQDGYLYTVSGRGSFVTAENEWRENRQDKILQEWRSITLQAKEAGVTRGRLSEELHLIYGEGES</sequence>
<protein>
    <submittedName>
        <fullName evidence="5">HTH-type transcriptional repressor YtrA</fullName>
    </submittedName>
</protein>
<name>A0A2K4ZAG4_9FIRM</name>
<evidence type="ECO:0000256" key="2">
    <source>
        <dbReference type="ARBA" id="ARBA00023125"/>
    </source>
</evidence>
<dbReference type="SMART" id="SM00345">
    <property type="entry name" value="HTH_GNTR"/>
    <property type="match status" value="1"/>
</dbReference>
<keyword evidence="3" id="KW-0804">Transcription</keyword>
<evidence type="ECO:0000256" key="1">
    <source>
        <dbReference type="ARBA" id="ARBA00023015"/>
    </source>
</evidence>
<dbReference type="EMBL" id="OFSM01000001">
    <property type="protein sequence ID" value="SOY27443.1"/>
    <property type="molecule type" value="Genomic_DNA"/>
</dbReference>
<dbReference type="GO" id="GO:0003677">
    <property type="term" value="F:DNA binding"/>
    <property type="evidence" value="ECO:0007669"/>
    <property type="project" value="UniProtKB-KW"/>
</dbReference>
<dbReference type="PROSITE" id="PS50949">
    <property type="entry name" value="HTH_GNTR"/>
    <property type="match status" value="1"/>
</dbReference>
<reference evidence="5 6" key="1">
    <citation type="submission" date="2018-01" db="EMBL/GenBank/DDBJ databases">
        <authorList>
            <person name="Gaut B.S."/>
            <person name="Morton B.R."/>
            <person name="Clegg M.T."/>
            <person name="Duvall M.R."/>
        </authorList>
    </citation>
    <scope>NUCLEOTIDE SEQUENCE [LARGE SCALE GENOMIC DNA]</scope>
    <source>
        <strain evidence="5">GP69</strain>
    </source>
</reference>